<dbReference type="InterPro" id="IPR011006">
    <property type="entry name" value="CheY-like_superfamily"/>
</dbReference>
<dbReference type="SUPFAM" id="SSF52172">
    <property type="entry name" value="CheY-like"/>
    <property type="match status" value="1"/>
</dbReference>
<dbReference type="InterPro" id="IPR050595">
    <property type="entry name" value="Bact_response_regulator"/>
</dbReference>
<organism evidence="4 5">
    <name type="scientific">Desulfuromonas versatilis</name>
    <dbReference type="NCBI Taxonomy" id="2802975"/>
    <lineage>
        <taxon>Bacteria</taxon>
        <taxon>Pseudomonadati</taxon>
        <taxon>Thermodesulfobacteriota</taxon>
        <taxon>Desulfuromonadia</taxon>
        <taxon>Desulfuromonadales</taxon>
        <taxon>Desulfuromonadaceae</taxon>
        <taxon>Desulfuromonas</taxon>
    </lineage>
</organism>
<sequence length="126" mass="13893">MESQLARKKADGSNYRILVVDDSEDILQLLKAGLGRCGFDVVTASDGQDAMARSDSEIFDLVLTDICMPGINGNALARHIKYIKEEVPVIALTGSVDLAGDHFDIVIKKPFRINFILNLINDFIVR</sequence>
<dbReference type="SMART" id="SM00448">
    <property type="entry name" value="REC"/>
    <property type="match status" value="1"/>
</dbReference>
<evidence type="ECO:0000259" key="3">
    <source>
        <dbReference type="PROSITE" id="PS50110"/>
    </source>
</evidence>
<dbReference type="Gene3D" id="3.40.50.2300">
    <property type="match status" value="1"/>
</dbReference>
<dbReference type="PANTHER" id="PTHR44591:SF3">
    <property type="entry name" value="RESPONSE REGULATORY DOMAIN-CONTAINING PROTEIN"/>
    <property type="match status" value="1"/>
</dbReference>
<evidence type="ECO:0000256" key="1">
    <source>
        <dbReference type="ARBA" id="ARBA00022553"/>
    </source>
</evidence>
<gene>
    <name evidence="4" type="ORF">DESUT3_33810</name>
</gene>
<reference evidence="4 5" key="1">
    <citation type="journal article" date="2016" name="C (Basel)">
        <title>Selective Growth of and Electricity Production by Marine Exoelectrogenic Bacteria in Self-Aggregated Hydrogel of Microbially Reduced Graphene Oxide.</title>
        <authorList>
            <person name="Yoshida N."/>
            <person name="Goto Y."/>
            <person name="Miyata Y."/>
        </authorList>
    </citation>
    <scope>NUCLEOTIDE SEQUENCE [LARGE SCALE GENOMIC DNA]</scope>
    <source>
        <strain evidence="4 5">NIT-T3</strain>
    </source>
</reference>
<reference evidence="4 5" key="2">
    <citation type="journal article" date="2021" name="Int. J. Syst. Evol. Microbiol.">
        <title>Isolation and Polyphasic Characterization of Desulfuromonas versatilis sp. Nov., an Electrogenic Bacteria Capable of Versatile Metabolism Isolated from a Graphene Oxide-Reducing Enrichment Culture.</title>
        <authorList>
            <person name="Xie L."/>
            <person name="Yoshida N."/>
            <person name="Ishii S."/>
            <person name="Meng L."/>
        </authorList>
    </citation>
    <scope>NUCLEOTIDE SEQUENCE [LARGE SCALE GENOMIC DNA]</scope>
    <source>
        <strain evidence="4 5">NIT-T3</strain>
    </source>
</reference>
<dbReference type="Proteomes" id="UP001319827">
    <property type="component" value="Chromosome"/>
</dbReference>
<feature type="modified residue" description="4-aspartylphosphate" evidence="2">
    <location>
        <position position="65"/>
    </location>
</feature>
<dbReference type="Pfam" id="PF00072">
    <property type="entry name" value="Response_reg"/>
    <property type="match status" value="1"/>
</dbReference>
<keyword evidence="1 2" id="KW-0597">Phosphoprotein</keyword>
<dbReference type="RefSeq" id="WP_221249681.1">
    <property type="nucleotide sequence ID" value="NZ_AP024355.1"/>
</dbReference>
<dbReference type="PANTHER" id="PTHR44591">
    <property type="entry name" value="STRESS RESPONSE REGULATOR PROTEIN 1"/>
    <property type="match status" value="1"/>
</dbReference>
<evidence type="ECO:0000313" key="5">
    <source>
        <dbReference type="Proteomes" id="UP001319827"/>
    </source>
</evidence>
<keyword evidence="5" id="KW-1185">Reference proteome</keyword>
<dbReference type="CDD" id="cd00156">
    <property type="entry name" value="REC"/>
    <property type="match status" value="1"/>
</dbReference>
<dbReference type="EMBL" id="AP024355">
    <property type="protein sequence ID" value="BCR06312.1"/>
    <property type="molecule type" value="Genomic_DNA"/>
</dbReference>
<feature type="domain" description="Response regulatory" evidence="3">
    <location>
        <begin position="16"/>
        <end position="124"/>
    </location>
</feature>
<name>A0ABM8HVH2_9BACT</name>
<accession>A0ABM8HVH2</accession>
<evidence type="ECO:0000256" key="2">
    <source>
        <dbReference type="PROSITE-ProRule" id="PRU00169"/>
    </source>
</evidence>
<proteinExistence type="predicted"/>
<evidence type="ECO:0000313" key="4">
    <source>
        <dbReference type="EMBL" id="BCR06312.1"/>
    </source>
</evidence>
<dbReference type="InterPro" id="IPR001789">
    <property type="entry name" value="Sig_transdc_resp-reg_receiver"/>
</dbReference>
<dbReference type="PROSITE" id="PS50110">
    <property type="entry name" value="RESPONSE_REGULATORY"/>
    <property type="match status" value="1"/>
</dbReference>
<protein>
    <recommendedName>
        <fullName evidence="3">Response regulatory domain-containing protein</fullName>
    </recommendedName>
</protein>